<accession>A0A5B6ZMN3</accession>
<sequence>MATAPFSPSVAPMVFQKDGTPFSGDRNFALHGEIMMLILVMLFTIFILSIVFFLYMKRVHGAAKLGPPELVSPSNYSFPMFKGQINYGLKSLHQSEDSERAHHHHQPV</sequence>
<feature type="transmembrane region" description="Helical" evidence="1">
    <location>
        <begin position="34"/>
        <end position="55"/>
    </location>
</feature>
<protein>
    <submittedName>
        <fullName evidence="2">Uncharacterized protein</fullName>
    </submittedName>
</protein>
<keyword evidence="1" id="KW-1133">Transmembrane helix</keyword>
<proteinExistence type="predicted"/>
<evidence type="ECO:0000256" key="1">
    <source>
        <dbReference type="SAM" id="Phobius"/>
    </source>
</evidence>
<organism evidence="2">
    <name type="scientific">Davidia involucrata</name>
    <name type="common">Dove tree</name>
    <dbReference type="NCBI Taxonomy" id="16924"/>
    <lineage>
        <taxon>Eukaryota</taxon>
        <taxon>Viridiplantae</taxon>
        <taxon>Streptophyta</taxon>
        <taxon>Embryophyta</taxon>
        <taxon>Tracheophyta</taxon>
        <taxon>Spermatophyta</taxon>
        <taxon>Magnoliopsida</taxon>
        <taxon>eudicotyledons</taxon>
        <taxon>Gunneridae</taxon>
        <taxon>Pentapetalae</taxon>
        <taxon>asterids</taxon>
        <taxon>Cornales</taxon>
        <taxon>Nyssaceae</taxon>
        <taxon>Davidia</taxon>
    </lineage>
</organism>
<name>A0A5B6ZMN3_DAVIN</name>
<dbReference type="AlphaFoldDB" id="A0A5B6ZMN3"/>
<keyword evidence="1" id="KW-0812">Transmembrane</keyword>
<reference evidence="2" key="1">
    <citation type="submission" date="2019-08" db="EMBL/GenBank/DDBJ databases">
        <title>Reference gene set and small RNA set construction with multiple tissues from Davidia involucrata Baill.</title>
        <authorList>
            <person name="Yang H."/>
            <person name="Zhou C."/>
            <person name="Li G."/>
            <person name="Wang J."/>
            <person name="Gao P."/>
            <person name="Wang M."/>
            <person name="Wang R."/>
            <person name="Zhao Y."/>
        </authorList>
    </citation>
    <scope>NUCLEOTIDE SEQUENCE</scope>
    <source>
        <tissue evidence="2">Mixed with DoveR01_LX</tissue>
    </source>
</reference>
<evidence type="ECO:0000313" key="2">
    <source>
        <dbReference type="EMBL" id="MPA45245.1"/>
    </source>
</evidence>
<keyword evidence="1" id="KW-0472">Membrane</keyword>
<dbReference type="EMBL" id="GHES01014686">
    <property type="protein sequence ID" value="MPA45245.1"/>
    <property type="molecule type" value="Transcribed_RNA"/>
</dbReference>
<gene>
    <name evidence="2" type="ORF">Din_014686</name>
</gene>